<gene>
    <name evidence="2" type="ORF">DAPPUDRAFT_98195</name>
</gene>
<evidence type="ECO:0000313" key="3">
    <source>
        <dbReference type="Proteomes" id="UP000000305"/>
    </source>
</evidence>
<dbReference type="PANTHER" id="PTHR23263:SF124">
    <property type="entry name" value="SMALL PROLINE-RICH PROTEIN 3"/>
    <property type="match status" value="1"/>
</dbReference>
<reference evidence="2 3" key="1">
    <citation type="journal article" date="2011" name="Science">
        <title>The ecoresponsive genome of Daphnia pulex.</title>
        <authorList>
            <person name="Colbourne J.K."/>
            <person name="Pfrender M.E."/>
            <person name="Gilbert D."/>
            <person name="Thomas W.K."/>
            <person name="Tucker A."/>
            <person name="Oakley T.H."/>
            <person name="Tokishita S."/>
            <person name="Aerts A."/>
            <person name="Arnold G.J."/>
            <person name="Basu M.K."/>
            <person name="Bauer D.J."/>
            <person name="Caceres C.E."/>
            <person name="Carmel L."/>
            <person name="Casola C."/>
            <person name="Choi J.H."/>
            <person name="Detter J.C."/>
            <person name="Dong Q."/>
            <person name="Dusheyko S."/>
            <person name="Eads B.D."/>
            <person name="Frohlich T."/>
            <person name="Geiler-Samerotte K.A."/>
            <person name="Gerlach D."/>
            <person name="Hatcher P."/>
            <person name="Jogdeo S."/>
            <person name="Krijgsveld J."/>
            <person name="Kriventseva E.V."/>
            <person name="Kultz D."/>
            <person name="Laforsch C."/>
            <person name="Lindquist E."/>
            <person name="Lopez J."/>
            <person name="Manak J.R."/>
            <person name="Muller J."/>
            <person name="Pangilinan J."/>
            <person name="Patwardhan R.P."/>
            <person name="Pitluck S."/>
            <person name="Pritham E.J."/>
            <person name="Rechtsteiner A."/>
            <person name="Rho M."/>
            <person name="Rogozin I.B."/>
            <person name="Sakarya O."/>
            <person name="Salamov A."/>
            <person name="Schaack S."/>
            <person name="Shapiro H."/>
            <person name="Shiga Y."/>
            <person name="Skalitzky C."/>
            <person name="Smith Z."/>
            <person name="Souvorov A."/>
            <person name="Sung W."/>
            <person name="Tang Z."/>
            <person name="Tsuchiya D."/>
            <person name="Tu H."/>
            <person name="Vos H."/>
            <person name="Wang M."/>
            <person name="Wolf Y.I."/>
            <person name="Yamagata H."/>
            <person name="Yamada T."/>
            <person name="Ye Y."/>
            <person name="Shaw J.R."/>
            <person name="Andrews J."/>
            <person name="Crease T.J."/>
            <person name="Tang H."/>
            <person name="Lucas S.M."/>
            <person name="Robertson H.M."/>
            <person name="Bork P."/>
            <person name="Koonin E.V."/>
            <person name="Zdobnov E.M."/>
            <person name="Grigoriev I.V."/>
            <person name="Lynch M."/>
            <person name="Boore J.L."/>
        </authorList>
    </citation>
    <scope>NUCLEOTIDE SEQUENCE [LARGE SCALE GENOMIC DNA]</scope>
</reference>
<protein>
    <submittedName>
        <fullName evidence="2">Uncharacterized protein</fullName>
    </submittedName>
</protein>
<dbReference type="HOGENOM" id="CLU_638208_0_0_1"/>
<evidence type="ECO:0000313" key="2">
    <source>
        <dbReference type="EMBL" id="EFX86279.1"/>
    </source>
</evidence>
<dbReference type="PANTHER" id="PTHR23263">
    <property type="entry name" value="SMALL PROLINE-RICH PROTEIN"/>
    <property type="match status" value="1"/>
</dbReference>
<dbReference type="InParanoid" id="E9G2L3"/>
<name>E9G2L3_DAPPU</name>
<dbReference type="EMBL" id="GL732530">
    <property type="protein sequence ID" value="EFX86279.1"/>
    <property type="molecule type" value="Genomic_DNA"/>
</dbReference>
<accession>E9G2L3</accession>
<dbReference type="AlphaFoldDB" id="E9G2L3"/>
<keyword evidence="1" id="KW-0732">Signal</keyword>
<dbReference type="OrthoDB" id="6404952at2759"/>
<dbReference type="PhylomeDB" id="E9G2L3"/>
<organism evidence="2 3">
    <name type="scientific">Daphnia pulex</name>
    <name type="common">Water flea</name>
    <dbReference type="NCBI Taxonomy" id="6669"/>
    <lineage>
        <taxon>Eukaryota</taxon>
        <taxon>Metazoa</taxon>
        <taxon>Ecdysozoa</taxon>
        <taxon>Arthropoda</taxon>
        <taxon>Crustacea</taxon>
        <taxon>Branchiopoda</taxon>
        <taxon>Diplostraca</taxon>
        <taxon>Cladocera</taxon>
        <taxon>Anomopoda</taxon>
        <taxon>Daphniidae</taxon>
        <taxon>Daphnia</taxon>
    </lineage>
</organism>
<proteinExistence type="predicted"/>
<evidence type="ECO:0000256" key="1">
    <source>
        <dbReference type="SAM" id="SignalP"/>
    </source>
</evidence>
<dbReference type="KEGG" id="dpx:DAPPUDRAFT_98195"/>
<feature type="signal peptide" evidence="1">
    <location>
        <begin position="1"/>
        <end position="20"/>
    </location>
</feature>
<dbReference type="Proteomes" id="UP000000305">
    <property type="component" value="Unassembled WGS sequence"/>
</dbReference>
<sequence>MKRLCLVLIVVIHSDMFVSSWKLFSTNLAKANIVYFNEDDEAADILIKTKTHSNPQQHQSAEEKASLHNLHFRRPIPSNVNLKNEKPICIFFPIEGRGDHNVKRAMPRGRGWVRTTRVASLSCRPIPSHVNLKKERPVCIFFTLEGHGGHNVIRIMRRRRGWVRKLIRLRTLFGVVSLFGGSTTGVSMSSCCYTEAPADYSTEAVKYYFAPIFTTTTEAAKYYAVPTYNREAALSCHVEQKYYTDAPVRYTTTYAKPQPPSTTPKKPPITQQPTYCADTPNYFSVPSCYTEAPADNYTKTVEYYTEAAKYFSTLSYSTRTEAANYYAVLTYNPEAALSYYVEQKYYTDAPIYYTTTYATPSYNTAVAKYYTEEAACYSERGYVRCLVYYIEEFKYYPAPNYYHLKFICITPAILLTVTTTHVAPTYTSKF</sequence>
<keyword evidence="3" id="KW-1185">Reference proteome</keyword>
<feature type="chain" id="PRO_5003240808" evidence="1">
    <location>
        <begin position="21"/>
        <end position="430"/>
    </location>
</feature>